<dbReference type="RefSeq" id="WP_087031734.1">
    <property type="nucleotide sequence ID" value="NZ_FJNE01000002.1"/>
</dbReference>
<dbReference type="Pfam" id="PF12680">
    <property type="entry name" value="SnoaL_2"/>
    <property type="match status" value="1"/>
</dbReference>
<evidence type="ECO:0000259" key="1">
    <source>
        <dbReference type="Pfam" id="PF12680"/>
    </source>
</evidence>
<dbReference type="AlphaFoldDB" id="A0A143YE52"/>
<dbReference type="Gene3D" id="3.10.450.50">
    <property type="match status" value="1"/>
</dbReference>
<reference evidence="2 3" key="1">
    <citation type="submission" date="2016-02" db="EMBL/GenBank/DDBJ databases">
        <authorList>
            <person name="Wen L."/>
            <person name="He K."/>
            <person name="Yang H."/>
        </authorList>
    </citation>
    <scope>NUCLEOTIDE SEQUENCE [LARGE SCALE GENOMIC DNA]</scope>
    <source>
        <strain evidence="2">Trichococcus palustris</strain>
    </source>
</reference>
<name>A0A143YE52_9LACT</name>
<dbReference type="OrthoDB" id="369654at2"/>
<dbReference type="InterPro" id="IPR037401">
    <property type="entry name" value="SnoaL-like"/>
</dbReference>
<protein>
    <recommendedName>
        <fullName evidence="1">SnoaL-like domain-containing protein</fullName>
    </recommendedName>
</protein>
<feature type="domain" description="SnoaL-like" evidence="1">
    <location>
        <begin position="21"/>
        <end position="117"/>
    </location>
</feature>
<dbReference type="InterPro" id="IPR032710">
    <property type="entry name" value="NTF2-like_dom_sf"/>
</dbReference>
<dbReference type="Proteomes" id="UP000242754">
    <property type="component" value="Unassembled WGS sequence"/>
</dbReference>
<dbReference type="EMBL" id="FJNE01000002">
    <property type="protein sequence ID" value="CZQ86716.1"/>
    <property type="molecule type" value="Genomic_DNA"/>
</dbReference>
<dbReference type="SUPFAM" id="SSF54427">
    <property type="entry name" value="NTF2-like"/>
    <property type="match status" value="1"/>
</dbReference>
<organism evidence="2 3">
    <name type="scientific">Trichococcus palustris</name>
    <dbReference type="NCBI Taxonomy" id="140314"/>
    <lineage>
        <taxon>Bacteria</taxon>
        <taxon>Bacillati</taxon>
        <taxon>Bacillota</taxon>
        <taxon>Bacilli</taxon>
        <taxon>Lactobacillales</taxon>
        <taxon>Carnobacteriaceae</taxon>
        <taxon>Trichococcus</taxon>
    </lineage>
</organism>
<evidence type="ECO:0000313" key="3">
    <source>
        <dbReference type="Proteomes" id="UP000242754"/>
    </source>
</evidence>
<sequence>MDEKRINLTEDTVRDLWSQTYNTEGKPDWSHIFPYYHPEIVFQDAIQRLEGIDDFKAMCARLTKRCKSLRMDISSVVQGSNIIIIEWKMTMSFRKSPDTPIFGCTKLTIHDDGRIIEQRDYYDLWGDIFNGVPGFSKLYRRFMRRFFG</sequence>
<accession>A0A143YE52</accession>
<evidence type="ECO:0000313" key="2">
    <source>
        <dbReference type="EMBL" id="CZQ86716.1"/>
    </source>
</evidence>
<proteinExistence type="predicted"/>
<gene>
    <name evidence="2" type="ORF">Tpal_804</name>
</gene>
<dbReference type="STRING" id="140314.SAMN04488076_105156"/>
<keyword evidence="3" id="KW-1185">Reference proteome</keyword>